<dbReference type="InterPro" id="IPR013783">
    <property type="entry name" value="Ig-like_fold"/>
</dbReference>
<name>A0A8J7SH94_9BACT</name>
<evidence type="ECO:0000313" key="2">
    <source>
        <dbReference type="EMBL" id="MBK1789701.1"/>
    </source>
</evidence>
<dbReference type="RefSeq" id="WP_200309744.1">
    <property type="nucleotide sequence ID" value="NZ_JAENIM010000008.1"/>
</dbReference>
<dbReference type="Gene3D" id="1.50.10.140">
    <property type="match status" value="1"/>
</dbReference>
<evidence type="ECO:0000259" key="1">
    <source>
        <dbReference type="Pfam" id="PF10091"/>
    </source>
</evidence>
<protein>
    <submittedName>
        <fullName evidence="2">Beta-glucosidase</fullName>
    </submittedName>
</protein>
<reference evidence="2" key="1">
    <citation type="submission" date="2021-01" db="EMBL/GenBank/DDBJ databases">
        <title>Modified the classification status of verrucomicrobia.</title>
        <authorList>
            <person name="Feng X."/>
        </authorList>
    </citation>
    <scope>NUCLEOTIDE SEQUENCE</scope>
    <source>
        <strain evidence="2">_KCTC 22039</strain>
    </source>
</reference>
<dbReference type="EMBL" id="JAENIM010000008">
    <property type="protein sequence ID" value="MBK1789701.1"/>
    <property type="molecule type" value="Genomic_DNA"/>
</dbReference>
<comment type="caution">
    <text evidence="2">The sequence shown here is derived from an EMBL/GenBank/DDBJ whole genome shotgun (WGS) entry which is preliminary data.</text>
</comment>
<accession>A0A8J7SH94</accession>
<feature type="domain" description="Glycoamylase-like" evidence="1">
    <location>
        <begin position="292"/>
        <end position="509"/>
    </location>
</feature>
<dbReference type="Proteomes" id="UP000624703">
    <property type="component" value="Unassembled WGS sequence"/>
</dbReference>
<keyword evidence="3" id="KW-1185">Reference proteome</keyword>
<sequence>MINSLAAEKNIAQHDIENLRALPRMLRVDLVWQVQGDFERYEVQRAESKDGEFTTLENPLPMVNAYSDYIGEAGKKYFYRVRKIQTGEHKEDFVAMEGNWSPIVSATTTEFEREGFLTEVQEAGFRYYYDYSNPVSGLPREGIKPEESWDPEFMSAVSTGIYFFNIAVGIERGFITREEGVNHVTKVLNFLHDKSERHLGAFSHWIDGYTGKTHPFSDEDDGADMVETAIIAQGLIFAREYFDKNGASEEHIRMVADKLWRDIQWDKFIRNPGTENVMMWHWSPTHGFSNLRITGFNESEIAYILGVGSPTYPTSVDTYWDGWVGGNKKYFKPREVEGLDGPIPLVLTHGYGIPMFVMHYSYLGLDPKQVPLGDGFLFEEFERLTLANHDYCRLNADKFKGYDKYWGLTASLDPDGYLAHEPDHHDNGTISPTGALSSIAYQPELVIEMMERMYLEDGKELWGPFGFYDAFNPSRNWIAKAYIGIDVGPIGPMIENYRTGKLWEAFMKAEEINDAIEKIWSSPKAIKP</sequence>
<organism evidence="2 3">
    <name type="scientific">Persicirhabdus sediminis</name>
    <dbReference type="NCBI Taxonomy" id="454144"/>
    <lineage>
        <taxon>Bacteria</taxon>
        <taxon>Pseudomonadati</taxon>
        <taxon>Verrucomicrobiota</taxon>
        <taxon>Verrucomicrobiia</taxon>
        <taxon>Verrucomicrobiales</taxon>
        <taxon>Verrucomicrobiaceae</taxon>
        <taxon>Persicirhabdus</taxon>
    </lineage>
</organism>
<dbReference type="Pfam" id="PF10091">
    <property type="entry name" value="Glycoamylase"/>
    <property type="match status" value="1"/>
</dbReference>
<proteinExistence type="predicted"/>
<gene>
    <name evidence="2" type="ORF">JIN82_00885</name>
</gene>
<dbReference type="InterPro" id="IPR019282">
    <property type="entry name" value="Glycoamylase-like_cons_dom"/>
</dbReference>
<dbReference type="Gene3D" id="2.60.40.10">
    <property type="entry name" value="Immunoglobulins"/>
    <property type="match status" value="1"/>
</dbReference>
<evidence type="ECO:0000313" key="3">
    <source>
        <dbReference type="Proteomes" id="UP000624703"/>
    </source>
</evidence>
<dbReference type="AlphaFoldDB" id="A0A8J7SH94"/>